<name>A0ABY6KYB2_9ARAC</name>
<feature type="compositionally biased region" description="Polar residues" evidence="1">
    <location>
        <begin position="1058"/>
        <end position="1069"/>
    </location>
</feature>
<feature type="compositionally biased region" description="Polar residues" evidence="1">
    <location>
        <begin position="1081"/>
        <end position="1103"/>
    </location>
</feature>
<proteinExistence type="predicted"/>
<evidence type="ECO:0000256" key="1">
    <source>
        <dbReference type="SAM" id="MobiDB-lite"/>
    </source>
</evidence>
<sequence length="1413" mass="158603">MDESIQSIMCFGVPGETARMILPIRKFEEGPSQLPPQFSFNSRHIQLSPSTELLCSCTEDKDLVLVDISSDRESRSTFLHGISSYQWREAGGEQQDQLAILTVTQDLVVYTLDLSALTFQVVSQWTARALLRLLGVEQMKEVRILDYWGDGLCLQMQQPRMIVRLELGSREIRVAGRLELPESAAILDLCHSSLMLAASAHSLCILLSLAHGSLLTTGIIEKMYTLCSKRLYALDTVPPAVYSIHQGGLLADWTVADSGAIEWAGLTPDFSKIIVYTSARTIHVLDSELSGPEDISAATSESFPSSPNVLNSVQLPPSLGDLVVRDCVLHGQVVYLTFSKDPSSTTLAVVSLVDPKVELERIEGSVLLLKALHDATVLLSPRQLSLHFHQDLTYVPQSRHGLYDHLPDEIARRISSWNDFSNRKTVLVHSLDQKDVDVPYMVLQSLVEEVRKSIALGPTKLQEQQDYLKEILAEVYYTFQQNISTPSQDYGLLLLDMLVALEESDTEGSAVGEFRQLLCLHAIQVRNLIRHDPAEDEEGEEPNSVFDQWDDYLLQEVVDSALISGEMLKLSQYLSTRKKLSGNEIHIICQKRSHAIIVDLIVNNHLSSARNFISQIGLSYKKVFLSLFKTSADAAVQANLYAEVKDILSSEQLLSIFNLRTLQTLYPCTAIEKALPFYTKANISTLLQSYQSDPKPPQWKIGDLGPTDFGTIVPGRYFFPIFDWCKDWTEATWERIFLEAYLTGAQKEFPKDCSPATCWLYLLHHCRGDLLRTWVGGDSQQPLCHLPLDMPDFSQGPPHLREELLNILASRFSHVYLQQKKSMLLSHTGKCGTYIVCSQIAAEPCRVIQNSDQESGRCSVTNVQLPRMLTKSDFFFLRLPYLHSIILGMCLPLQGKFCEDELENFPQLLQRLGRSQKLVLRPEECPGHQDYLRKEDFSHRLIHYCLKHSLITVLFFYLTESASPIPSCFNCSSPILHFIKVMKNTLLKKQLHSLKEAMSPLVEMPSSPGCSKQIPIPIEEDSIESQNRVDNLPSYPMSPEQSYTLSSASVEDFKAQSGPKSPTSPTRGSESCRCSGDYTEPQMSQNSNFSCSSIEESEDNSNTQGLLRVGGRLKYSYLNENQNFPLLQPKPPRQESLIKNLLTENADIPEAIDENQEDSSILETTFVIEDEESNKDIGTPKIEISEVSVIDKSEGKYSKEPVVSVEALDKKELCHDDPAHLNVVEADLNRPKEATSGIINISTEANESASKEKAVSVEIVDTSTKDYLQSSEKAKLSRWKPIDSLCLEDVKESEDDDENYSSSAYIEWPEILKKEVIRPEALEKAVNLEDFEKAAESRQLSKEHLEESTEQGSCIKAESKSWEDPIESGLAAAESDNPAVPERELANESENLIQDSPQSDTQRWKLIPLPFKQ</sequence>
<feature type="compositionally biased region" description="Polar residues" evidence="1">
    <location>
        <begin position="1388"/>
        <end position="1401"/>
    </location>
</feature>
<gene>
    <name evidence="2" type="ORF">LAZ67_11000431</name>
</gene>
<dbReference type="SUPFAM" id="SSF50978">
    <property type="entry name" value="WD40 repeat-like"/>
    <property type="match status" value="1"/>
</dbReference>
<feature type="region of interest" description="Disordered" evidence="1">
    <location>
        <begin position="1339"/>
        <end position="1413"/>
    </location>
</feature>
<evidence type="ECO:0000313" key="2">
    <source>
        <dbReference type="EMBL" id="UYV73703.1"/>
    </source>
</evidence>
<evidence type="ECO:0000313" key="3">
    <source>
        <dbReference type="Proteomes" id="UP001235939"/>
    </source>
</evidence>
<protein>
    <submittedName>
        <fullName evidence="2">Uncharacterized protein</fullName>
    </submittedName>
</protein>
<feature type="region of interest" description="Disordered" evidence="1">
    <location>
        <begin position="1050"/>
        <end position="1103"/>
    </location>
</feature>
<dbReference type="Proteomes" id="UP001235939">
    <property type="component" value="Chromosome 11"/>
</dbReference>
<dbReference type="InterPro" id="IPR036322">
    <property type="entry name" value="WD40_repeat_dom_sf"/>
</dbReference>
<dbReference type="EMBL" id="CP092873">
    <property type="protein sequence ID" value="UYV73703.1"/>
    <property type="molecule type" value="Genomic_DNA"/>
</dbReference>
<accession>A0ABY6KYB2</accession>
<reference evidence="2 3" key="1">
    <citation type="submission" date="2022-01" db="EMBL/GenBank/DDBJ databases">
        <title>A chromosomal length assembly of Cordylochernes scorpioides.</title>
        <authorList>
            <person name="Zeh D."/>
            <person name="Zeh J."/>
        </authorList>
    </citation>
    <scope>NUCLEOTIDE SEQUENCE [LARGE SCALE GENOMIC DNA]</scope>
    <source>
        <strain evidence="2">IN4F17</strain>
        <tissue evidence="2">Whole Body</tissue>
    </source>
</reference>
<keyword evidence="3" id="KW-1185">Reference proteome</keyword>
<organism evidence="2 3">
    <name type="scientific">Cordylochernes scorpioides</name>
    <dbReference type="NCBI Taxonomy" id="51811"/>
    <lineage>
        <taxon>Eukaryota</taxon>
        <taxon>Metazoa</taxon>
        <taxon>Ecdysozoa</taxon>
        <taxon>Arthropoda</taxon>
        <taxon>Chelicerata</taxon>
        <taxon>Arachnida</taxon>
        <taxon>Pseudoscorpiones</taxon>
        <taxon>Cheliferoidea</taxon>
        <taxon>Chernetidae</taxon>
        <taxon>Cordylochernes</taxon>
    </lineage>
</organism>